<sequence>MENYIWRCGGIRPQKWANPSRLLSYQERLLIKELLIEKRSYRQITAQLGRAPSTISREIKLGSLEGTRGRYLPTRAQNLAWFNRLRPKPLKITSDHLLREAVQTGLDQKFSPEQIVGRLHRDYPDNPRMRVSHETIYRTIYLQARGGLKRDLTALTRTGRTIRYPNRKPDARRGRLKNMASIWERPAEALERKVPGHWEGDLIVGKNGASAIGTVVERFSNYVKPRVL</sequence>
<proteinExistence type="predicted"/>
<gene>
    <name evidence="3" type="ORF">GCM10025781_12590</name>
</gene>
<organism evidence="3 4">
    <name type="scientific">Kocuria gwangalliensis</name>
    <dbReference type="NCBI Taxonomy" id="501592"/>
    <lineage>
        <taxon>Bacteria</taxon>
        <taxon>Bacillati</taxon>
        <taxon>Actinomycetota</taxon>
        <taxon>Actinomycetes</taxon>
        <taxon>Micrococcales</taxon>
        <taxon>Micrococcaceae</taxon>
        <taxon>Kocuria</taxon>
    </lineage>
</organism>
<dbReference type="InterPro" id="IPR053392">
    <property type="entry name" value="Transposase_IS30-like"/>
</dbReference>
<dbReference type="Proteomes" id="UP001501446">
    <property type="component" value="Unassembled WGS sequence"/>
</dbReference>
<dbReference type="PANTHER" id="PTHR10948">
    <property type="entry name" value="TRANSPOSASE"/>
    <property type="match status" value="1"/>
</dbReference>
<dbReference type="Pfam" id="PF13936">
    <property type="entry name" value="HTH_38"/>
    <property type="match status" value="1"/>
</dbReference>
<dbReference type="EMBL" id="BAABLN010000014">
    <property type="protein sequence ID" value="GAA4696283.1"/>
    <property type="molecule type" value="Genomic_DNA"/>
</dbReference>
<dbReference type="PANTHER" id="PTHR10948:SF23">
    <property type="entry name" value="TRANSPOSASE INSI FOR INSERTION SEQUENCE ELEMENT IS30A-RELATED"/>
    <property type="match status" value="1"/>
</dbReference>
<feature type="domain" description="Transposase IS30-like HTH" evidence="2">
    <location>
        <begin position="23"/>
        <end position="60"/>
    </location>
</feature>
<protein>
    <recommendedName>
        <fullName evidence="2">Transposase IS30-like HTH domain-containing protein</fullName>
    </recommendedName>
</protein>
<accession>A0ABP8WZQ6</accession>
<evidence type="ECO:0000259" key="2">
    <source>
        <dbReference type="Pfam" id="PF13936"/>
    </source>
</evidence>
<keyword evidence="1" id="KW-0233">DNA recombination</keyword>
<evidence type="ECO:0000256" key="1">
    <source>
        <dbReference type="ARBA" id="ARBA00023172"/>
    </source>
</evidence>
<name>A0ABP8WZQ6_9MICC</name>
<keyword evidence="4" id="KW-1185">Reference proteome</keyword>
<comment type="caution">
    <text evidence="3">The sequence shown here is derived from an EMBL/GenBank/DDBJ whole genome shotgun (WGS) entry which is preliminary data.</text>
</comment>
<evidence type="ECO:0000313" key="3">
    <source>
        <dbReference type="EMBL" id="GAA4696283.1"/>
    </source>
</evidence>
<reference evidence="4" key="1">
    <citation type="journal article" date="2019" name="Int. J. Syst. Evol. Microbiol.">
        <title>The Global Catalogue of Microorganisms (GCM) 10K type strain sequencing project: providing services to taxonomists for standard genome sequencing and annotation.</title>
        <authorList>
            <consortium name="The Broad Institute Genomics Platform"/>
            <consortium name="The Broad Institute Genome Sequencing Center for Infectious Disease"/>
            <person name="Wu L."/>
            <person name="Ma J."/>
        </authorList>
    </citation>
    <scope>NUCLEOTIDE SEQUENCE [LARGE SCALE GENOMIC DNA]</scope>
    <source>
        <strain evidence="4">JCM 18958</strain>
    </source>
</reference>
<dbReference type="InterPro" id="IPR051917">
    <property type="entry name" value="Transposase-Integrase"/>
</dbReference>
<dbReference type="NCBIfam" id="NF033563">
    <property type="entry name" value="transpos_IS30"/>
    <property type="match status" value="1"/>
</dbReference>
<evidence type="ECO:0000313" key="4">
    <source>
        <dbReference type="Proteomes" id="UP001501446"/>
    </source>
</evidence>
<dbReference type="InterPro" id="IPR025246">
    <property type="entry name" value="IS30-like_HTH"/>
</dbReference>